<feature type="compositionally biased region" description="Low complexity" evidence="1">
    <location>
        <begin position="200"/>
        <end position="209"/>
    </location>
</feature>
<evidence type="ECO:0000256" key="2">
    <source>
        <dbReference type="SAM" id="SignalP"/>
    </source>
</evidence>
<feature type="compositionally biased region" description="Pro residues" evidence="1">
    <location>
        <begin position="210"/>
        <end position="220"/>
    </location>
</feature>
<evidence type="ECO:0000256" key="1">
    <source>
        <dbReference type="SAM" id="MobiDB-lite"/>
    </source>
</evidence>
<gene>
    <name evidence="3" type="ORF">L207DRAFT_514472</name>
</gene>
<feature type="chain" id="PRO_5014364971" evidence="2">
    <location>
        <begin position="22"/>
        <end position="339"/>
    </location>
</feature>
<feature type="signal peptide" evidence="2">
    <location>
        <begin position="1"/>
        <end position="21"/>
    </location>
</feature>
<organism evidence="3 4">
    <name type="scientific">Hyaloscypha variabilis (strain UAMH 11265 / GT02V1 / F)</name>
    <name type="common">Meliniomyces variabilis</name>
    <dbReference type="NCBI Taxonomy" id="1149755"/>
    <lineage>
        <taxon>Eukaryota</taxon>
        <taxon>Fungi</taxon>
        <taxon>Dikarya</taxon>
        <taxon>Ascomycota</taxon>
        <taxon>Pezizomycotina</taxon>
        <taxon>Leotiomycetes</taxon>
        <taxon>Helotiales</taxon>
        <taxon>Hyaloscyphaceae</taxon>
        <taxon>Hyaloscypha</taxon>
        <taxon>Hyaloscypha variabilis</taxon>
    </lineage>
</organism>
<dbReference type="EMBL" id="KZ613949">
    <property type="protein sequence ID" value="PMD37146.1"/>
    <property type="molecule type" value="Genomic_DNA"/>
</dbReference>
<reference evidence="3 4" key="1">
    <citation type="submission" date="2016-04" db="EMBL/GenBank/DDBJ databases">
        <title>A degradative enzymes factory behind the ericoid mycorrhizal symbiosis.</title>
        <authorList>
            <consortium name="DOE Joint Genome Institute"/>
            <person name="Martino E."/>
            <person name="Morin E."/>
            <person name="Grelet G."/>
            <person name="Kuo A."/>
            <person name="Kohler A."/>
            <person name="Daghino S."/>
            <person name="Barry K."/>
            <person name="Choi C."/>
            <person name="Cichocki N."/>
            <person name="Clum A."/>
            <person name="Copeland A."/>
            <person name="Hainaut M."/>
            <person name="Haridas S."/>
            <person name="Labutti K."/>
            <person name="Lindquist E."/>
            <person name="Lipzen A."/>
            <person name="Khouja H.-R."/>
            <person name="Murat C."/>
            <person name="Ohm R."/>
            <person name="Olson A."/>
            <person name="Spatafora J."/>
            <person name="Veneault-Fourrey C."/>
            <person name="Henrissat B."/>
            <person name="Grigoriev I."/>
            <person name="Martin F."/>
            <person name="Perotto S."/>
        </authorList>
    </citation>
    <scope>NUCLEOTIDE SEQUENCE [LARGE SCALE GENOMIC DNA]</scope>
    <source>
        <strain evidence="3 4">F</strain>
    </source>
</reference>
<dbReference type="AlphaFoldDB" id="A0A2J6RF62"/>
<protein>
    <submittedName>
        <fullName evidence="3">Uncharacterized protein</fullName>
    </submittedName>
</protein>
<evidence type="ECO:0000313" key="3">
    <source>
        <dbReference type="EMBL" id="PMD37146.1"/>
    </source>
</evidence>
<keyword evidence="2" id="KW-0732">Signal</keyword>
<feature type="compositionally biased region" description="Low complexity" evidence="1">
    <location>
        <begin position="221"/>
        <end position="266"/>
    </location>
</feature>
<sequence length="339" mass="35684">MTGPFIGVVLSLLIAFPLVHAQAAATQVAATPTGCPASVGVENGNFGSGQFAPWQTPSRSIINPTISIVSPGYNSAHALQLEFPAANVTSWFFLQDIGLQCEGAQYFTSFAVNWLNFSIQGDPDTNWCNLDVGSSYCFEPYPGIYNATNTPGWQYHSFICTARKTGYATLVIDVGCEATYDIPAFTWQLTDFDIHLVRNSTSSHSTPSQSTPPPTPPPSKSKPWSAPSSYSNFTSSATTTPSAPTTSSTTLSATTSPTNVLTTNIPTSSTTATNIAASSTTVTIIAASSTNVLTSSTTVPTGLTSPSILTAANKACQARETGFLLGRMGLVLLLPYVVY</sequence>
<accession>A0A2J6RF62</accession>
<proteinExistence type="predicted"/>
<dbReference type="Proteomes" id="UP000235786">
    <property type="component" value="Unassembled WGS sequence"/>
</dbReference>
<dbReference type="OrthoDB" id="3558047at2759"/>
<evidence type="ECO:0000313" key="4">
    <source>
        <dbReference type="Proteomes" id="UP000235786"/>
    </source>
</evidence>
<name>A0A2J6RF62_HYAVF</name>
<keyword evidence="4" id="KW-1185">Reference proteome</keyword>
<feature type="region of interest" description="Disordered" evidence="1">
    <location>
        <begin position="200"/>
        <end position="266"/>
    </location>
</feature>